<dbReference type="EMBL" id="UINC01013076">
    <property type="protein sequence ID" value="SVA56715.1"/>
    <property type="molecule type" value="Genomic_DNA"/>
</dbReference>
<feature type="transmembrane region" description="Helical" evidence="1">
    <location>
        <begin position="21"/>
        <end position="39"/>
    </location>
</feature>
<feature type="transmembrane region" description="Helical" evidence="1">
    <location>
        <begin position="51"/>
        <end position="69"/>
    </location>
</feature>
<evidence type="ECO:0000313" key="2">
    <source>
        <dbReference type="EMBL" id="SVA56715.1"/>
    </source>
</evidence>
<protein>
    <submittedName>
        <fullName evidence="2">Uncharacterized protein</fullName>
    </submittedName>
</protein>
<proteinExistence type="predicted"/>
<keyword evidence="1" id="KW-0472">Membrane</keyword>
<accession>A0A381WW09</accession>
<keyword evidence="1" id="KW-0812">Transmembrane</keyword>
<feature type="transmembrane region" description="Helical" evidence="1">
    <location>
        <begin position="104"/>
        <end position="122"/>
    </location>
</feature>
<keyword evidence="1" id="KW-1133">Transmembrane helix</keyword>
<reference evidence="2" key="1">
    <citation type="submission" date="2018-05" db="EMBL/GenBank/DDBJ databases">
        <authorList>
            <person name="Lanie J.A."/>
            <person name="Ng W.-L."/>
            <person name="Kazmierczak K.M."/>
            <person name="Andrzejewski T.M."/>
            <person name="Davidsen T.M."/>
            <person name="Wayne K.J."/>
            <person name="Tettelin H."/>
            <person name="Glass J.I."/>
            <person name="Rusch D."/>
            <person name="Podicherti R."/>
            <person name="Tsui H.-C.T."/>
            <person name="Winkler M.E."/>
        </authorList>
    </citation>
    <scope>NUCLEOTIDE SEQUENCE</scope>
</reference>
<sequence length="515" mass="55879">MVLLPDYPEKVVLAHRLRVERLALFCTLVLIGGGGWWLAPAVTGEVEMLPRIGPVLVLFASALLLPNLIDYGPVERSSLGAAANIAWPSILAFAGIHYGSEDAMIASLILAAIAAFLWRFTNHLLGGNLKTRKWRGLTSIAGLAIAIAILVSMSDDVVLWAVVIGASLVTLAPDLMAKDDDHETRVEFATRLEQAETRILTLREGGSGLEQSASLLKTAREEGWKDPSRGMELIAQAEIELERTQAVAVDLDAIRSDALEAVKRAEKITLEALGPRKAFEAGDREAELGSPRDAELLYRRAKQKAAVIEEHWQKAADAIAESVAAIGGHTGHQADAVREILRTAEEALQAEEPKEALHIASSIPEHLESLGSSEDAAAKSLSDAEHAVEAAEDDIQIATKERLEQAHKAMESGDSALAKGLSDSVLREVRTTSDAMQEVQRALRQRKQIEARFPAGAKSEWEARLEQAAEMAEAGEWQDAAQAMGLLTSDLQSHEHKLSEATELVRFVDEEWKGL</sequence>
<name>A0A381WW09_9ZZZZ</name>
<dbReference type="AlphaFoldDB" id="A0A381WW09"/>
<organism evidence="2">
    <name type="scientific">marine metagenome</name>
    <dbReference type="NCBI Taxonomy" id="408172"/>
    <lineage>
        <taxon>unclassified sequences</taxon>
        <taxon>metagenomes</taxon>
        <taxon>ecological metagenomes</taxon>
    </lineage>
</organism>
<evidence type="ECO:0000256" key="1">
    <source>
        <dbReference type="SAM" id="Phobius"/>
    </source>
</evidence>
<feature type="non-terminal residue" evidence="2">
    <location>
        <position position="515"/>
    </location>
</feature>
<gene>
    <name evidence="2" type="ORF">METZ01_LOCUS109569</name>
</gene>
<feature type="transmembrane region" description="Helical" evidence="1">
    <location>
        <begin position="81"/>
        <end position="98"/>
    </location>
</feature>